<gene>
    <name evidence="1" type="ORF">GMO_11830</name>
</gene>
<accession>G6XIY3</accession>
<organism evidence="1 2">
    <name type="scientific">Gluconobacter morbifer G707</name>
    <dbReference type="NCBI Taxonomy" id="1088869"/>
    <lineage>
        <taxon>Bacteria</taxon>
        <taxon>Pseudomonadati</taxon>
        <taxon>Pseudomonadota</taxon>
        <taxon>Alphaproteobacteria</taxon>
        <taxon>Acetobacterales</taxon>
        <taxon>Acetobacteraceae</taxon>
        <taxon>Gluconobacter</taxon>
    </lineage>
</organism>
<name>G6XIY3_9PROT</name>
<dbReference type="AlphaFoldDB" id="G6XIY3"/>
<dbReference type="EMBL" id="AGQV01000002">
    <property type="protein sequence ID" value="EHH68413.1"/>
    <property type="molecule type" value="Genomic_DNA"/>
</dbReference>
<reference evidence="1 2" key="1">
    <citation type="submission" date="2011-10" db="EMBL/GenBank/DDBJ databases">
        <title>Genome sequence of Gluconobacter morbifer G707, isolated from Drosophila gut.</title>
        <authorList>
            <person name="Lee W.-J."/>
            <person name="Kim E.-K."/>
        </authorList>
    </citation>
    <scope>NUCLEOTIDE SEQUENCE [LARGE SCALE GENOMIC DNA]</scope>
    <source>
        <strain evidence="1 2">G707</strain>
    </source>
</reference>
<evidence type="ECO:0000313" key="2">
    <source>
        <dbReference type="Proteomes" id="UP000004949"/>
    </source>
</evidence>
<dbReference type="Proteomes" id="UP000004949">
    <property type="component" value="Unassembled WGS sequence"/>
</dbReference>
<keyword evidence="2" id="KW-1185">Reference proteome</keyword>
<evidence type="ECO:0000313" key="1">
    <source>
        <dbReference type="EMBL" id="EHH68413.1"/>
    </source>
</evidence>
<comment type="caution">
    <text evidence="1">The sequence shown here is derived from an EMBL/GenBank/DDBJ whole genome shotgun (WGS) entry which is preliminary data.</text>
</comment>
<protein>
    <submittedName>
        <fullName evidence="1">Uncharacterized protein</fullName>
    </submittedName>
</protein>
<sequence length="43" mass="4484">MMVGRRIRIIVGGNGTAHTADHASFAPSFPSSVFAAFSLFTSA</sequence>
<proteinExistence type="predicted"/>